<reference evidence="1 2" key="1">
    <citation type="submission" date="2017-06" db="EMBL/GenBank/DDBJ databases">
        <authorList>
            <person name="Kim H.J."/>
            <person name="Triplett B.A."/>
        </authorList>
    </citation>
    <scope>NUCLEOTIDE SEQUENCE [LARGE SCALE GENOMIC DNA]</scope>
    <source>
        <strain evidence="1 2">DSM 8800</strain>
    </source>
</reference>
<protein>
    <submittedName>
        <fullName evidence="1">Uncharacterized protein</fullName>
    </submittedName>
</protein>
<gene>
    <name evidence="1" type="ORF">SAMN06264855_13111</name>
</gene>
<evidence type="ECO:0000313" key="1">
    <source>
        <dbReference type="EMBL" id="SNR66470.1"/>
    </source>
</evidence>
<evidence type="ECO:0000313" key="2">
    <source>
        <dbReference type="Proteomes" id="UP000198397"/>
    </source>
</evidence>
<keyword evidence="2" id="KW-1185">Reference proteome</keyword>
<accession>A0A238Y628</accession>
<dbReference type="EMBL" id="FZNQ01000031">
    <property type="protein sequence ID" value="SNR66470.1"/>
    <property type="molecule type" value="Genomic_DNA"/>
</dbReference>
<dbReference type="RefSeq" id="WP_089385955.1">
    <property type="nucleotide sequence ID" value="NZ_FZNQ01000031.1"/>
</dbReference>
<proteinExistence type="predicted"/>
<dbReference type="AlphaFoldDB" id="A0A238Y628"/>
<name>A0A238Y628_HALVU</name>
<dbReference type="Proteomes" id="UP000198397">
    <property type="component" value="Unassembled WGS sequence"/>
</dbReference>
<sequence>MTAHPTIDRFIEYGLFERADDDRLGVTQSFIDVVKGHRDGLDAAEADDVETAVATVTADGETAVRLCERVSYDPDVLSRVIAVREVDPSATLGEALLLAVITDQLETGFPRNEGAPEGFIPGLRCGFENACVGV</sequence>
<organism evidence="1 2">
    <name type="scientific">Halorubrum vacuolatum</name>
    <name type="common">Natronobacterium vacuolatum</name>
    <dbReference type="NCBI Taxonomy" id="63740"/>
    <lineage>
        <taxon>Archaea</taxon>
        <taxon>Methanobacteriati</taxon>
        <taxon>Methanobacteriota</taxon>
        <taxon>Stenosarchaea group</taxon>
        <taxon>Halobacteria</taxon>
        <taxon>Halobacteriales</taxon>
        <taxon>Haloferacaceae</taxon>
        <taxon>Halorubrum</taxon>
    </lineage>
</organism>